<dbReference type="GO" id="GO:0003700">
    <property type="term" value="F:DNA-binding transcription factor activity"/>
    <property type="evidence" value="ECO:0007669"/>
    <property type="project" value="InterPro"/>
</dbReference>
<sequence length="220" mass="24553">MLIHQTLFHYQDNEPAGTQSTRNRNPHIHRFVEFAMLSIQAMGALRLRGLLTKAFHWLPFEIMFAVILLVCATRKQKESIGPLEIKVRRDNILLVIAILDELASSVHTAATYSKVTKIMLDVLDGTNGSLLDSLQPTYRSQQDQNSAFNRRPFTDSPTVTTDDRKEDSAWDPSELSSTIFVDAAALQLSVFPASCSPPTYPLPAHLTTPSNPSLKQAHLI</sequence>
<organism evidence="3 4">
    <name type="scientific">Puccinia graminis f. sp. tritici</name>
    <dbReference type="NCBI Taxonomy" id="56615"/>
    <lineage>
        <taxon>Eukaryota</taxon>
        <taxon>Fungi</taxon>
        <taxon>Dikarya</taxon>
        <taxon>Basidiomycota</taxon>
        <taxon>Pucciniomycotina</taxon>
        <taxon>Pucciniomycetes</taxon>
        <taxon>Pucciniales</taxon>
        <taxon>Pucciniaceae</taxon>
        <taxon>Puccinia</taxon>
    </lineage>
</organism>
<comment type="caution">
    <text evidence="3">The sequence shown here is derived from an EMBL/GenBank/DDBJ whole genome shotgun (WGS) entry which is preliminary data.</text>
</comment>
<evidence type="ECO:0000256" key="1">
    <source>
        <dbReference type="ARBA" id="ARBA00023242"/>
    </source>
</evidence>
<name>A0A5B0Q3L3_PUCGR</name>
<dbReference type="AlphaFoldDB" id="A0A5B0Q3L3"/>
<proteinExistence type="predicted"/>
<protein>
    <submittedName>
        <fullName evidence="3">Uncharacterized protein</fullName>
    </submittedName>
</protein>
<dbReference type="Proteomes" id="UP000325313">
    <property type="component" value="Unassembled WGS sequence"/>
</dbReference>
<gene>
    <name evidence="3" type="ORF">PGTUg99_024363</name>
</gene>
<dbReference type="PANTHER" id="PTHR46910:SF1">
    <property type="entry name" value="MISCELLANEOUS ZN(II)2CYS6 TRANSCRIPTION FACTOR (EUROFUNG)-RELATED"/>
    <property type="match status" value="1"/>
</dbReference>
<evidence type="ECO:0000256" key="2">
    <source>
        <dbReference type="SAM" id="MobiDB-lite"/>
    </source>
</evidence>
<dbReference type="InterPro" id="IPR050987">
    <property type="entry name" value="AtrR-like"/>
</dbReference>
<dbReference type="EMBL" id="VDEP01000307">
    <property type="protein sequence ID" value="KAA1107825.1"/>
    <property type="molecule type" value="Genomic_DNA"/>
</dbReference>
<dbReference type="PANTHER" id="PTHR46910">
    <property type="entry name" value="TRANSCRIPTION FACTOR PDR1"/>
    <property type="match status" value="1"/>
</dbReference>
<keyword evidence="1" id="KW-0539">Nucleus</keyword>
<feature type="region of interest" description="Disordered" evidence="2">
    <location>
        <begin position="141"/>
        <end position="170"/>
    </location>
</feature>
<accession>A0A5B0Q3L3</accession>
<evidence type="ECO:0000313" key="3">
    <source>
        <dbReference type="EMBL" id="KAA1107825.1"/>
    </source>
</evidence>
<evidence type="ECO:0000313" key="4">
    <source>
        <dbReference type="Proteomes" id="UP000325313"/>
    </source>
</evidence>
<reference evidence="3 4" key="1">
    <citation type="submission" date="2019-05" db="EMBL/GenBank/DDBJ databases">
        <title>Emergence of the Ug99 lineage of the wheat stem rust pathogen through somatic hybridization.</title>
        <authorList>
            <person name="Li F."/>
            <person name="Upadhyaya N.M."/>
            <person name="Sperschneider J."/>
            <person name="Matny O."/>
            <person name="Nguyen-Phuc H."/>
            <person name="Mago R."/>
            <person name="Raley C."/>
            <person name="Miller M.E."/>
            <person name="Silverstein K.A.T."/>
            <person name="Henningsen E."/>
            <person name="Hirsch C.D."/>
            <person name="Visser B."/>
            <person name="Pretorius Z.A."/>
            <person name="Steffenson B.J."/>
            <person name="Schwessinger B."/>
            <person name="Dodds P.N."/>
            <person name="Figueroa M."/>
        </authorList>
    </citation>
    <scope>NUCLEOTIDE SEQUENCE [LARGE SCALE GENOMIC DNA]</scope>
    <source>
        <strain evidence="3 4">Ug99</strain>
    </source>
</reference>